<evidence type="ECO:0000313" key="8">
    <source>
        <dbReference type="Proteomes" id="UP001203665"/>
    </source>
</evidence>
<feature type="transmembrane region" description="Helical" evidence="5">
    <location>
        <begin position="88"/>
        <end position="114"/>
    </location>
</feature>
<reference evidence="7" key="1">
    <citation type="submission" date="2022-06" db="EMBL/GenBank/DDBJ databases">
        <title>Alkalicoccobacillus porphyridii sp. nov., isolated from a marine red alga, Porphyridium purpureum and reclassification of Shouchella plakortidis and Shouchella gibsonii as Alkalicoccobacillus plakortidis comb. nov. and Alkalicoccobacillus gibsonii comb. nov.</title>
        <authorList>
            <person name="Kim K.H."/>
            <person name="Lee J.K."/>
            <person name="Han D.M."/>
            <person name="Baek J.H."/>
            <person name="Jeon C.O."/>
        </authorList>
    </citation>
    <scope>NUCLEOTIDE SEQUENCE</scope>
    <source>
        <strain evidence="7">DSM 19153</strain>
    </source>
</reference>
<evidence type="ECO:0000313" key="7">
    <source>
        <dbReference type="EMBL" id="MCM2676357.1"/>
    </source>
</evidence>
<sequence length="231" mass="25507">MNTQRIAAIFEKDYKDFMKNTVLLVTAALPIVMALLYSQIGDGEAAVFLVYMIIGITFSAVTSNMIITMMAEENEKKTLRGLIQSPASFFDIIIGKSLVTTIVTFVALAISLVITGFDPLLNVRAIIGVLLLFMFFLLLGIGIGLYAKSVASTYVYIMPIMFLFGFTPMLLNLEFFVNNEIAATIIEYVPIMQAIGIHDTNSWLPLGVISIWVLVAAIVVYICFKKTTTDD</sequence>
<keyword evidence="4 5" id="KW-0472">Membrane</keyword>
<accession>A0ABT0XKJ7</accession>
<evidence type="ECO:0000256" key="3">
    <source>
        <dbReference type="ARBA" id="ARBA00022989"/>
    </source>
</evidence>
<dbReference type="Pfam" id="PF12698">
    <property type="entry name" value="ABC2_membrane_3"/>
    <property type="match status" value="1"/>
</dbReference>
<keyword evidence="8" id="KW-1185">Reference proteome</keyword>
<evidence type="ECO:0000256" key="2">
    <source>
        <dbReference type="ARBA" id="ARBA00022692"/>
    </source>
</evidence>
<feature type="domain" description="ABC-2 type transporter transmembrane" evidence="6">
    <location>
        <begin position="46"/>
        <end position="223"/>
    </location>
</feature>
<evidence type="ECO:0000256" key="4">
    <source>
        <dbReference type="ARBA" id="ARBA00023136"/>
    </source>
</evidence>
<dbReference type="RefSeq" id="WP_251608377.1">
    <property type="nucleotide sequence ID" value="NZ_JAMQJY010000001.1"/>
</dbReference>
<organism evidence="7 8">
    <name type="scientific">Alkalicoccobacillus plakortidis</name>
    <dbReference type="NCBI Taxonomy" id="444060"/>
    <lineage>
        <taxon>Bacteria</taxon>
        <taxon>Bacillati</taxon>
        <taxon>Bacillota</taxon>
        <taxon>Bacilli</taxon>
        <taxon>Bacillales</taxon>
        <taxon>Bacillaceae</taxon>
        <taxon>Alkalicoccobacillus</taxon>
    </lineage>
</organism>
<dbReference type="EMBL" id="JAMQJY010000001">
    <property type="protein sequence ID" value="MCM2676357.1"/>
    <property type="molecule type" value="Genomic_DNA"/>
</dbReference>
<feature type="transmembrane region" description="Helical" evidence="5">
    <location>
        <begin position="203"/>
        <end position="224"/>
    </location>
</feature>
<protein>
    <submittedName>
        <fullName evidence="7">ABC transporter permease</fullName>
    </submittedName>
</protein>
<feature type="transmembrane region" description="Helical" evidence="5">
    <location>
        <begin position="154"/>
        <end position="171"/>
    </location>
</feature>
<gene>
    <name evidence="7" type="ORF">NDM98_13225</name>
</gene>
<feature type="transmembrane region" description="Helical" evidence="5">
    <location>
        <begin position="21"/>
        <end position="40"/>
    </location>
</feature>
<proteinExistence type="predicted"/>
<name>A0ABT0XKJ7_9BACI</name>
<dbReference type="InterPro" id="IPR013525">
    <property type="entry name" value="ABC2_TM"/>
</dbReference>
<evidence type="ECO:0000256" key="1">
    <source>
        <dbReference type="ARBA" id="ARBA00004141"/>
    </source>
</evidence>
<evidence type="ECO:0000259" key="6">
    <source>
        <dbReference type="Pfam" id="PF12698"/>
    </source>
</evidence>
<keyword evidence="2 5" id="KW-0812">Transmembrane</keyword>
<evidence type="ECO:0000256" key="5">
    <source>
        <dbReference type="SAM" id="Phobius"/>
    </source>
</evidence>
<dbReference type="Proteomes" id="UP001203665">
    <property type="component" value="Unassembled WGS sequence"/>
</dbReference>
<keyword evidence="3 5" id="KW-1133">Transmembrane helix</keyword>
<comment type="caution">
    <text evidence="7">The sequence shown here is derived from an EMBL/GenBank/DDBJ whole genome shotgun (WGS) entry which is preliminary data.</text>
</comment>
<feature type="transmembrane region" description="Helical" evidence="5">
    <location>
        <begin position="126"/>
        <end position="147"/>
    </location>
</feature>
<comment type="subcellular location">
    <subcellularLocation>
        <location evidence="1">Membrane</location>
        <topology evidence="1">Multi-pass membrane protein</topology>
    </subcellularLocation>
</comment>
<feature type="transmembrane region" description="Helical" evidence="5">
    <location>
        <begin position="46"/>
        <end position="67"/>
    </location>
</feature>